<proteinExistence type="predicted"/>
<accession>A0ABT6G7G7</accession>
<evidence type="ECO:0000313" key="2">
    <source>
        <dbReference type="Proteomes" id="UP001529180"/>
    </source>
</evidence>
<keyword evidence="2" id="KW-1185">Reference proteome</keyword>
<comment type="caution">
    <text evidence="1">The sequence shown here is derived from an EMBL/GenBank/DDBJ whole genome shotgun (WGS) entry which is preliminary data.</text>
</comment>
<reference evidence="1 2" key="1">
    <citation type="submission" date="2023-03" db="EMBL/GenBank/DDBJ databases">
        <title>Strain FZY0004 represents a novel species in the genus Thalassospira isolated from seawater.</title>
        <authorList>
            <person name="Fu Z.-Y."/>
        </authorList>
    </citation>
    <scope>NUCLEOTIDE SEQUENCE [LARGE SCALE GENOMIC DNA]</scope>
    <source>
        <strain evidence="1 2">FZY0004</strain>
    </source>
</reference>
<organism evidence="1 2">
    <name type="scientific">Thalassospira aquimaris</name>
    <dbReference type="NCBI Taxonomy" id="3037796"/>
    <lineage>
        <taxon>Bacteria</taxon>
        <taxon>Pseudomonadati</taxon>
        <taxon>Pseudomonadota</taxon>
        <taxon>Alphaproteobacteria</taxon>
        <taxon>Rhodospirillales</taxon>
        <taxon>Thalassospiraceae</taxon>
        <taxon>Thalassospira</taxon>
    </lineage>
</organism>
<dbReference type="RefSeq" id="WP_278006786.1">
    <property type="nucleotide sequence ID" value="NZ_JARSBO010000002.1"/>
</dbReference>
<dbReference type="Proteomes" id="UP001529180">
    <property type="component" value="Unassembled WGS sequence"/>
</dbReference>
<evidence type="ECO:0000313" key="1">
    <source>
        <dbReference type="EMBL" id="MDG4717984.1"/>
    </source>
</evidence>
<sequence>MTQENRAVGSLPTPAFLRLFDDDHVSDNNLALNHPPAPGQCITTLQPESADISDSNLALSHPPAPCQCITTLQPENADVSDSNLALSHPPAPCQCICTLLPENADRDDSIDLSTSPYPVGPSLCFRPGKDELSVQFDDLDLSAPPPGFHTQSCACGLGCVSPVTQKSEA</sequence>
<gene>
    <name evidence="1" type="ORF">P7680_03190</name>
</gene>
<dbReference type="EMBL" id="JARSBO010000002">
    <property type="protein sequence ID" value="MDG4717984.1"/>
    <property type="molecule type" value="Genomic_DNA"/>
</dbReference>
<protein>
    <submittedName>
        <fullName evidence="1">Uncharacterized protein</fullName>
    </submittedName>
</protein>
<name>A0ABT6G7G7_9PROT</name>